<reference evidence="9 10" key="1">
    <citation type="submission" date="2018-04" db="EMBL/GenBank/DDBJ databases">
        <title>Active sludge and wastewater microbial communities from Klosterneuburg, Austria.</title>
        <authorList>
            <person name="Wagner M."/>
        </authorList>
    </citation>
    <scope>NUCLEOTIDE SEQUENCE [LARGE SCALE GENOMIC DNA]</scope>
    <source>
        <strain evidence="9 10">Nm 57</strain>
    </source>
</reference>
<feature type="transmembrane region" description="Helical" evidence="7">
    <location>
        <begin position="360"/>
        <end position="384"/>
    </location>
</feature>
<dbReference type="PANTHER" id="PTHR42718">
    <property type="entry name" value="MAJOR FACILITATOR SUPERFAMILY MULTIDRUG TRANSPORTER MFSC"/>
    <property type="match status" value="1"/>
</dbReference>
<feature type="transmembrane region" description="Helical" evidence="7">
    <location>
        <begin position="268"/>
        <end position="290"/>
    </location>
</feature>
<dbReference type="InterPro" id="IPR020846">
    <property type="entry name" value="MFS_dom"/>
</dbReference>
<evidence type="ECO:0000256" key="4">
    <source>
        <dbReference type="ARBA" id="ARBA00022692"/>
    </source>
</evidence>
<evidence type="ECO:0000256" key="3">
    <source>
        <dbReference type="ARBA" id="ARBA00022475"/>
    </source>
</evidence>
<feature type="transmembrane region" description="Helical" evidence="7">
    <location>
        <begin position="334"/>
        <end position="354"/>
    </location>
</feature>
<dbReference type="Proteomes" id="UP000247780">
    <property type="component" value="Unassembled WGS sequence"/>
</dbReference>
<evidence type="ECO:0000313" key="10">
    <source>
        <dbReference type="Proteomes" id="UP000247780"/>
    </source>
</evidence>
<evidence type="ECO:0000256" key="6">
    <source>
        <dbReference type="ARBA" id="ARBA00023136"/>
    </source>
</evidence>
<feature type="transmembrane region" description="Helical" evidence="7">
    <location>
        <begin position="105"/>
        <end position="127"/>
    </location>
</feature>
<dbReference type="EMBL" id="QICQ01000011">
    <property type="protein sequence ID" value="PXV81570.1"/>
    <property type="molecule type" value="Genomic_DNA"/>
</dbReference>
<keyword evidence="2" id="KW-0813">Transport</keyword>
<keyword evidence="10" id="KW-1185">Reference proteome</keyword>
<evidence type="ECO:0000256" key="5">
    <source>
        <dbReference type="ARBA" id="ARBA00022989"/>
    </source>
</evidence>
<gene>
    <name evidence="9" type="ORF">C8R14_11112</name>
</gene>
<feature type="transmembrane region" description="Helical" evidence="7">
    <location>
        <begin position="202"/>
        <end position="221"/>
    </location>
</feature>
<dbReference type="SUPFAM" id="SSF103473">
    <property type="entry name" value="MFS general substrate transporter"/>
    <property type="match status" value="1"/>
</dbReference>
<feature type="transmembrane region" description="Helical" evidence="7">
    <location>
        <begin position="81"/>
        <end position="99"/>
    </location>
</feature>
<comment type="subcellular location">
    <subcellularLocation>
        <location evidence="1">Cell membrane</location>
        <topology evidence="1">Multi-pass membrane protein</topology>
    </subcellularLocation>
</comment>
<keyword evidence="6 7" id="KW-0472">Membrane</keyword>
<feature type="transmembrane region" description="Helical" evidence="7">
    <location>
        <begin position="49"/>
        <end position="69"/>
    </location>
</feature>
<evidence type="ECO:0000256" key="2">
    <source>
        <dbReference type="ARBA" id="ARBA00022448"/>
    </source>
</evidence>
<organism evidence="9 10">
    <name type="scientific">Nitrosomonas eutropha</name>
    <dbReference type="NCBI Taxonomy" id="916"/>
    <lineage>
        <taxon>Bacteria</taxon>
        <taxon>Pseudomonadati</taxon>
        <taxon>Pseudomonadota</taxon>
        <taxon>Betaproteobacteria</taxon>
        <taxon>Nitrosomonadales</taxon>
        <taxon>Nitrosomonadaceae</taxon>
        <taxon>Nitrosomonas</taxon>
    </lineage>
</organism>
<dbReference type="Gene3D" id="1.20.1720.10">
    <property type="entry name" value="Multidrug resistance protein D"/>
    <property type="match status" value="1"/>
</dbReference>
<feature type="transmembrane region" description="Helical" evidence="7">
    <location>
        <begin position="139"/>
        <end position="163"/>
    </location>
</feature>
<dbReference type="PANTHER" id="PTHR42718:SF47">
    <property type="entry name" value="METHYL VIOLOGEN RESISTANCE PROTEIN SMVA"/>
    <property type="match status" value="1"/>
</dbReference>
<evidence type="ECO:0000256" key="7">
    <source>
        <dbReference type="SAM" id="Phobius"/>
    </source>
</evidence>
<feature type="transmembrane region" description="Helical" evidence="7">
    <location>
        <begin position="12"/>
        <end position="37"/>
    </location>
</feature>
<dbReference type="CDD" id="cd17321">
    <property type="entry name" value="MFS_MMR_MDR_like"/>
    <property type="match status" value="1"/>
</dbReference>
<dbReference type="InterPro" id="IPR036259">
    <property type="entry name" value="MFS_trans_sf"/>
</dbReference>
<keyword evidence="4 7" id="KW-0812">Transmembrane</keyword>
<sequence>MISIAAKATRREWIGLAVIALPCLLYSMDLTIMTLALPTINAALNATNAQMLWMVDIYGFMVAGFLITMGTIGDRIGRRRLLLIGAAAFGIVSVLAALVKSAGTLILLRALLGVAGATLAPSTLSLIRNMFHNKNERTTAIGIWMASFSAGAVVGPLLGGILITHFHWSSIFLISVPAMLLLLALGPWLLPEYRDPAPGRVDLCSVLLSLGAVLAVVYGIKEGAGQGLSWWPVLSLLVGVALAGVFLHRQTRLAYPMVDLQLFSRPGFSAAMLSYAFGFFVLFGLSILLTQYLQLVLDLSPFKAACWLAPWGGAFMIGSATAPRIARYWHPCRITTCGLLLSALGFALLTQVGGSSDKEVIITGTVMLALGLTPLFTFSVELIIAQAPSERAGAAAALSETGSELSGALGIALLGSLASLIYRMEFSPESLSGVPEDALTYANGSLSAAVAIADKLLEPARIELLTASRHAFTASMQFISATSMLIVLAAALISCRTS</sequence>
<protein>
    <submittedName>
        <fullName evidence="9">DHA2 family multidrug resistance protein-like MFS transporter</fullName>
    </submittedName>
</protein>
<name>A0ABX5M8P6_9PROT</name>
<comment type="caution">
    <text evidence="9">The sequence shown here is derived from an EMBL/GenBank/DDBJ whole genome shotgun (WGS) entry which is preliminary data.</text>
</comment>
<evidence type="ECO:0000256" key="1">
    <source>
        <dbReference type="ARBA" id="ARBA00004651"/>
    </source>
</evidence>
<dbReference type="PRINTS" id="PR01036">
    <property type="entry name" value="TCRTETB"/>
</dbReference>
<feature type="transmembrane region" description="Helical" evidence="7">
    <location>
        <begin position="169"/>
        <end position="190"/>
    </location>
</feature>
<accession>A0ABX5M8P6</accession>
<dbReference type="Gene3D" id="1.20.1250.20">
    <property type="entry name" value="MFS general substrate transporter like domains"/>
    <property type="match status" value="1"/>
</dbReference>
<keyword evidence="5 7" id="KW-1133">Transmembrane helix</keyword>
<evidence type="ECO:0000313" key="9">
    <source>
        <dbReference type="EMBL" id="PXV81570.1"/>
    </source>
</evidence>
<feature type="transmembrane region" description="Helical" evidence="7">
    <location>
        <begin position="474"/>
        <end position="495"/>
    </location>
</feature>
<feature type="transmembrane region" description="Helical" evidence="7">
    <location>
        <begin position="227"/>
        <end position="247"/>
    </location>
</feature>
<dbReference type="PROSITE" id="PS50850">
    <property type="entry name" value="MFS"/>
    <property type="match status" value="1"/>
</dbReference>
<proteinExistence type="predicted"/>
<dbReference type="Pfam" id="PF07690">
    <property type="entry name" value="MFS_1"/>
    <property type="match status" value="1"/>
</dbReference>
<keyword evidence="3" id="KW-1003">Cell membrane</keyword>
<evidence type="ECO:0000259" key="8">
    <source>
        <dbReference type="PROSITE" id="PS50850"/>
    </source>
</evidence>
<dbReference type="InterPro" id="IPR011701">
    <property type="entry name" value="MFS"/>
</dbReference>
<feature type="domain" description="Major facilitator superfamily (MFS) profile" evidence="8">
    <location>
        <begin position="15"/>
        <end position="462"/>
    </location>
</feature>
<feature type="transmembrane region" description="Helical" evidence="7">
    <location>
        <begin position="302"/>
        <end position="322"/>
    </location>
</feature>
<feature type="transmembrane region" description="Helical" evidence="7">
    <location>
        <begin position="405"/>
        <end position="422"/>
    </location>
</feature>
<dbReference type="RefSeq" id="WP_011634779.1">
    <property type="nucleotide sequence ID" value="NZ_FNNM01000028.1"/>
</dbReference>